<proteinExistence type="predicted"/>
<dbReference type="AlphaFoldDB" id="A0A0D0CZN1"/>
<sequence length="111" mass="12091">MAPISPWTPWTAHSNASLTSLKSLKSTTSASISSIGSTLGARLNLNLTTAPGNETDFERLQRVARQEAVHQQKAEEKVQANRRGRGRCCRRGCIRRERVSRGGLCLGCLGI</sequence>
<protein>
    <submittedName>
        <fullName evidence="1">Uncharacterized protein</fullName>
    </submittedName>
</protein>
<evidence type="ECO:0000313" key="2">
    <source>
        <dbReference type="Proteomes" id="UP000053593"/>
    </source>
</evidence>
<gene>
    <name evidence="1" type="ORF">GYMLUDRAFT_42469</name>
</gene>
<evidence type="ECO:0000313" key="1">
    <source>
        <dbReference type="EMBL" id="KIK62028.1"/>
    </source>
</evidence>
<name>A0A0D0CZN1_9AGAR</name>
<keyword evidence="2" id="KW-1185">Reference proteome</keyword>
<organism evidence="1 2">
    <name type="scientific">Collybiopsis luxurians FD-317 M1</name>
    <dbReference type="NCBI Taxonomy" id="944289"/>
    <lineage>
        <taxon>Eukaryota</taxon>
        <taxon>Fungi</taxon>
        <taxon>Dikarya</taxon>
        <taxon>Basidiomycota</taxon>
        <taxon>Agaricomycotina</taxon>
        <taxon>Agaricomycetes</taxon>
        <taxon>Agaricomycetidae</taxon>
        <taxon>Agaricales</taxon>
        <taxon>Marasmiineae</taxon>
        <taxon>Omphalotaceae</taxon>
        <taxon>Collybiopsis</taxon>
        <taxon>Collybiopsis luxurians</taxon>
    </lineage>
</organism>
<dbReference type="Proteomes" id="UP000053593">
    <property type="component" value="Unassembled WGS sequence"/>
</dbReference>
<dbReference type="HOGENOM" id="CLU_2158706_0_0_1"/>
<reference evidence="1 2" key="1">
    <citation type="submission" date="2014-04" db="EMBL/GenBank/DDBJ databases">
        <title>Evolutionary Origins and Diversification of the Mycorrhizal Mutualists.</title>
        <authorList>
            <consortium name="DOE Joint Genome Institute"/>
            <consortium name="Mycorrhizal Genomics Consortium"/>
            <person name="Kohler A."/>
            <person name="Kuo A."/>
            <person name="Nagy L.G."/>
            <person name="Floudas D."/>
            <person name="Copeland A."/>
            <person name="Barry K.W."/>
            <person name="Cichocki N."/>
            <person name="Veneault-Fourrey C."/>
            <person name="LaButti K."/>
            <person name="Lindquist E.A."/>
            <person name="Lipzen A."/>
            <person name="Lundell T."/>
            <person name="Morin E."/>
            <person name="Murat C."/>
            <person name="Riley R."/>
            <person name="Ohm R."/>
            <person name="Sun H."/>
            <person name="Tunlid A."/>
            <person name="Henrissat B."/>
            <person name="Grigoriev I.V."/>
            <person name="Hibbett D.S."/>
            <person name="Martin F."/>
        </authorList>
    </citation>
    <scope>NUCLEOTIDE SEQUENCE [LARGE SCALE GENOMIC DNA]</scope>
    <source>
        <strain evidence="1 2">FD-317 M1</strain>
    </source>
</reference>
<dbReference type="EMBL" id="KN834769">
    <property type="protein sequence ID" value="KIK62028.1"/>
    <property type="molecule type" value="Genomic_DNA"/>
</dbReference>
<accession>A0A0D0CZN1</accession>